<feature type="region of interest" description="Disordered" evidence="1">
    <location>
        <begin position="18"/>
        <end position="56"/>
    </location>
</feature>
<sequence>MLLVRVVTAYAVQGSLRSSINHSHPDPASNQTVVPAGPSFVGPQSITSSSPDDMSTQSLSGIGTITTPAPFLALSMCPETSAQRCAAQESFPSTRSEVSTIVGVLLRMTKVSQGKGLREFMTYFASADLFKLPGNHLQSSTRRNPNPIGRVMYGL</sequence>
<reference evidence="2 3" key="1">
    <citation type="journal article" date="2020" name="Genomics">
        <title>Complete, high-quality genomes from long-read metagenomic sequencing of two wolf lichen thalli reveals enigmatic genome architecture.</title>
        <authorList>
            <person name="McKenzie S.K."/>
            <person name="Walston R.F."/>
            <person name="Allen J.L."/>
        </authorList>
    </citation>
    <scope>NUCLEOTIDE SEQUENCE [LARGE SCALE GENOMIC DNA]</scope>
    <source>
        <strain evidence="2">WasteWater2</strain>
    </source>
</reference>
<proteinExistence type="predicted"/>
<gene>
    <name evidence="2" type="ORF">HO173_003305</name>
</gene>
<feature type="compositionally biased region" description="Polar residues" evidence="1">
    <location>
        <begin position="42"/>
        <end position="56"/>
    </location>
</feature>
<organism evidence="2 3">
    <name type="scientific">Letharia columbiana</name>
    <dbReference type="NCBI Taxonomy" id="112416"/>
    <lineage>
        <taxon>Eukaryota</taxon>
        <taxon>Fungi</taxon>
        <taxon>Dikarya</taxon>
        <taxon>Ascomycota</taxon>
        <taxon>Pezizomycotina</taxon>
        <taxon>Lecanoromycetes</taxon>
        <taxon>OSLEUM clade</taxon>
        <taxon>Lecanoromycetidae</taxon>
        <taxon>Lecanorales</taxon>
        <taxon>Lecanorineae</taxon>
        <taxon>Parmeliaceae</taxon>
        <taxon>Letharia</taxon>
    </lineage>
</organism>
<evidence type="ECO:0000313" key="3">
    <source>
        <dbReference type="Proteomes" id="UP000578531"/>
    </source>
</evidence>
<evidence type="ECO:0000313" key="2">
    <source>
        <dbReference type="EMBL" id="KAF6238798.1"/>
    </source>
</evidence>
<protein>
    <submittedName>
        <fullName evidence="2">Uncharacterized protein</fullName>
    </submittedName>
</protein>
<keyword evidence="3" id="KW-1185">Reference proteome</keyword>
<dbReference type="AlphaFoldDB" id="A0A8H6L7X0"/>
<accession>A0A8H6L7X0</accession>
<comment type="caution">
    <text evidence="2">The sequence shown here is derived from an EMBL/GenBank/DDBJ whole genome shotgun (WGS) entry which is preliminary data.</text>
</comment>
<dbReference type="RefSeq" id="XP_037168097.1">
    <property type="nucleotide sequence ID" value="XM_037305232.1"/>
</dbReference>
<dbReference type="Proteomes" id="UP000578531">
    <property type="component" value="Unassembled WGS sequence"/>
</dbReference>
<dbReference type="EMBL" id="JACCJC010000008">
    <property type="protein sequence ID" value="KAF6238798.1"/>
    <property type="molecule type" value="Genomic_DNA"/>
</dbReference>
<dbReference type="GeneID" id="59284973"/>
<feature type="compositionally biased region" description="Polar residues" evidence="1">
    <location>
        <begin position="18"/>
        <end position="33"/>
    </location>
</feature>
<evidence type="ECO:0000256" key="1">
    <source>
        <dbReference type="SAM" id="MobiDB-lite"/>
    </source>
</evidence>
<name>A0A8H6L7X0_9LECA</name>